<dbReference type="EMBL" id="JAVXUP010000738">
    <property type="protein sequence ID" value="KAK3021874.1"/>
    <property type="molecule type" value="Genomic_DNA"/>
</dbReference>
<evidence type="ECO:0000313" key="3">
    <source>
        <dbReference type="EMBL" id="KAK3021874.1"/>
    </source>
</evidence>
<dbReference type="PANTHER" id="PTHR33513">
    <property type="entry name" value="OS06G0523300 PROTEIN"/>
    <property type="match status" value="1"/>
</dbReference>
<gene>
    <name evidence="3" type="ORF">RJ639_047378</name>
</gene>
<dbReference type="PANTHER" id="PTHR33513:SF45">
    <property type="entry name" value="CYTOPLASMIC TRNA 2-THIOLATION PROTEIN"/>
    <property type="match status" value="1"/>
</dbReference>
<protein>
    <recommendedName>
        <fullName evidence="2">DUF7722 domain-containing protein</fullName>
    </recommendedName>
</protein>
<organism evidence="3 4">
    <name type="scientific">Escallonia herrerae</name>
    <dbReference type="NCBI Taxonomy" id="1293975"/>
    <lineage>
        <taxon>Eukaryota</taxon>
        <taxon>Viridiplantae</taxon>
        <taxon>Streptophyta</taxon>
        <taxon>Embryophyta</taxon>
        <taxon>Tracheophyta</taxon>
        <taxon>Spermatophyta</taxon>
        <taxon>Magnoliopsida</taxon>
        <taxon>eudicotyledons</taxon>
        <taxon>Gunneridae</taxon>
        <taxon>Pentapetalae</taxon>
        <taxon>asterids</taxon>
        <taxon>campanulids</taxon>
        <taxon>Escalloniales</taxon>
        <taxon>Escalloniaceae</taxon>
        <taxon>Escallonia</taxon>
    </lineage>
</organism>
<evidence type="ECO:0000313" key="4">
    <source>
        <dbReference type="Proteomes" id="UP001188597"/>
    </source>
</evidence>
<sequence length="98" mass="10855">MNGAACTSSAYTSVMHGGGSRPNGHQATTAKGGGEKCCRSSSFQMPLHYPRYKKSDYETMPEWRLECLLKEYGLPVTGDVEQKRSFAMGAFLWPDQNK</sequence>
<evidence type="ECO:0000259" key="2">
    <source>
        <dbReference type="Pfam" id="PF24847"/>
    </source>
</evidence>
<proteinExistence type="predicted"/>
<dbReference type="AlphaFoldDB" id="A0AA88W9P0"/>
<dbReference type="Pfam" id="PF24847">
    <property type="entry name" value="DUF7722"/>
    <property type="match status" value="1"/>
</dbReference>
<accession>A0AA88W9P0</accession>
<feature type="region of interest" description="Disordered" evidence="1">
    <location>
        <begin position="16"/>
        <end position="35"/>
    </location>
</feature>
<dbReference type="InterPro" id="IPR056139">
    <property type="entry name" value="DUF7722"/>
</dbReference>
<evidence type="ECO:0000256" key="1">
    <source>
        <dbReference type="SAM" id="MobiDB-lite"/>
    </source>
</evidence>
<dbReference type="Proteomes" id="UP001188597">
    <property type="component" value="Unassembled WGS sequence"/>
</dbReference>
<reference evidence="3" key="1">
    <citation type="submission" date="2022-12" db="EMBL/GenBank/DDBJ databases">
        <title>Draft genome assemblies for two species of Escallonia (Escalloniales).</title>
        <authorList>
            <person name="Chanderbali A."/>
            <person name="Dervinis C."/>
            <person name="Anghel I."/>
            <person name="Soltis D."/>
            <person name="Soltis P."/>
            <person name="Zapata F."/>
        </authorList>
    </citation>
    <scope>NUCLEOTIDE SEQUENCE</scope>
    <source>
        <strain evidence="3">UCBG64.0493</strain>
        <tissue evidence="3">Leaf</tissue>
    </source>
</reference>
<comment type="caution">
    <text evidence="3">The sequence shown here is derived from an EMBL/GenBank/DDBJ whole genome shotgun (WGS) entry which is preliminary data.</text>
</comment>
<name>A0AA88W9P0_9ASTE</name>
<keyword evidence="4" id="KW-1185">Reference proteome</keyword>
<feature type="domain" description="DUF7722" evidence="2">
    <location>
        <begin position="49"/>
        <end position="94"/>
    </location>
</feature>